<dbReference type="Gene3D" id="3.40.190.10">
    <property type="entry name" value="Periplasmic binding protein-like II"/>
    <property type="match status" value="2"/>
</dbReference>
<dbReference type="InterPro" id="IPR001638">
    <property type="entry name" value="Solute-binding_3/MltF_N"/>
</dbReference>
<name>A0ABZ0AZD3_9BURK</name>
<evidence type="ECO:0000256" key="1">
    <source>
        <dbReference type="ARBA" id="ARBA00022729"/>
    </source>
</evidence>
<dbReference type="Proteomes" id="UP001302257">
    <property type="component" value="Chromosome"/>
</dbReference>
<proteinExistence type="predicted"/>
<protein>
    <submittedName>
        <fullName evidence="4">Transporter substrate-binding domain-containing protein</fullName>
    </submittedName>
</protein>
<feature type="domain" description="Solute-binding protein family 3/N-terminal" evidence="3">
    <location>
        <begin position="52"/>
        <end position="272"/>
    </location>
</feature>
<organism evidence="4 5">
    <name type="scientific">Rhodoferax mekongensis</name>
    <dbReference type="NCBI Taxonomy" id="3068341"/>
    <lineage>
        <taxon>Bacteria</taxon>
        <taxon>Pseudomonadati</taxon>
        <taxon>Pseudomonadota</taxon>
        <taxon>Betaproteobacteria</taxon>
        <taxon>Burkholderiales</taxon>
        <taxon>Comamonadaceae</taxon>
        <taxon>Rhodoferax</taxon>
    </lineage>
</organism>
<evidence type="ECO:0000259" key="3">
    <source>
        <dbReference type="SMART" id="SM00062"/>
    </source>
</evidence>
<sequence>METCGVAMKWRRDGMSYWTRWCPVWAMLMCGALQAGAMAATCNKSVRWYDDGAYSYRGADGQPTGFYVELVREALRRMDCAAQWQEMPWARGLVELEAGKLDILPGARKTPEREKFAYFSRPVNRSPNVLFMSKAASQRFAFTRLADMVGTDFRLGIQLGVAYGAEYDELIKNPDFLARTQPLTSRRSAWGLLQMGRLDGLISDEVSAWVELQNLGLSNAVVKTRVVTSDDPGLLALSRLSNTPEFVATLDRTLQAMMNDGSYKRIRERFVPCVTSAETQACR</sequence>
<gene>
    <name evidence="4" type="ORF">RAN89_00955</name>
</gene>
<accession>A0ABZ0AZD3</accession>
<dbReference type="RefSeq" id="WP_313867834.1">
    <property type="nucleotide sequence ID" value="NZ_CP132507.1"/>
</dbReference>
<dbReference type="PANTHER" id="PTHR35936">
    <property type="entry name" value="MEMBRANE-BOUND LYTIC MUREIN TRANSGLYCOSYLASE F"/>
    <property type="match status" value="1"/>
</dbReference>
<evidence type="ECO:0000256" key="2">
    <source>
        <dbReference type="SAM" id="SignalP"/>
    </source>
</evidence>
<dbReference type="SMART" id="SM00062">
    <property type="entry name" value="PBPb"/>
    <property type="match status" value="1"/>
</dbReference>
<reference evidence="4 5" key="1">
    <citation type="submission" date="2023-08" db="EMBL/GenBank/DDBJ databases">
        <title>Rhodoferax potami sp. nov. and Rhodoferax mekongensis sp. nov., isolated from the Mekong River in Thailand.</title>
        <authorList>
            <person name="Kitikhun S."/>
            <person name="Charoenyingcharoen P."/>
            <person name="Siriarchawattana P."/>
            <person name="Likhitrattanapisal S."/>
            <person name="Nilsakha T."/>
            <person name="Chanpet A."/>
            <person name="Rattanawaree P."/>
            <person name="Ingsriswang S."/>
        </authorList>
    </citation>
    <scope>NUCLEOTIDE SEQUENCE [LARGE SCALE GENOMIC DNA]</scope>
    <source>
        <strain evidence="4 5">TBRC 17307</strain>
    </source>
</reference>
<feature type="chain" id="PRO_5047077786" evidence="2">
    <location>
        <begin position="40"/>
        <end position="283"/>
    </location>
</feature>
<evidence type="ECO:0000313" key="5">
    <source>
        <dbReference type="Proteomes" id="UP001302257"/>
    </source>
</evidence>
<dbReference type="SUPFAM" id="SSF53850">
    <property type="entry name" value="Periplasmic binding protein-like II"/>
    <property type="match status" value="1"/>
</dbReference>
<dbReference type="PANTHER" id="PTHR35936:SF25">
    <property type="entry name" value="ABC TRANSPORTER SUBSTRATE-BINDING PROTEIN"/>
    <property type="match status" value="1"/>
</dbReference>
<dbReference type="Pfam" id="PF00497">
    <property type="entry name" value="SBP_bac_3"/>
    <property type="match status" value="1"/>
</dbReference>
<feature type="signal peptide" evidence="2">
    <location>
        <begin position="1"/>
        <end position="39"/>
    </location>
</feature>
<keyword evidence="1 2" id="KW-0732">Signal</keyword>
<dbReference type="EMBL" id="CP132507">
    <property type="protein sequence ID" value="WNO05024.1"/>
    <property type="molecule type" value="Genomic_DNA"/>
</dbReference>
<evidence type="ECO:0000313" key="4">
    <source>
        <dbReference type="EMBL" id="WNO05024.1"/>
    </source>
</evidence>
<keyword evidence="5" id="KW-1185">Reference proteome</keyword>